<keyword evidence="7" id="KW-0418">Kinase</keyword>
<dbReference type="InterPro" id="IPR011993">
    <property type="entry name" value="PH-like_dom_sf"/>
</dbReference>
<proteinExistence type="inferred from homology"/>
<dbReference type="OMA" id="EEYVCLV"/>
<keyword evidence="1 3" id="KW-0547">Nucleotide-binding</keyword>
<dbReference type="Gene3D" id="1.10.510.10">
    <property type="entry name" value="Transferase(Phosphotransferase) domain 1"/>
    <property type="match status" value="1"/>
</dbReference>
<dbReference type="Gene3D" id="2.30.29.30">
    <property type="entry name" value="Pleckstrin-homology domain (PH domain)/Phosphotyrosine-binding domain (PTB)"/>
    <property type="match status" value="1"/>
</dbReference>
<dbReference type="FunFam" id="3.30.200.20:FF:000042">
    <property type="entry name" value="Aurora kinase A"/>
    <property type="match status" value="1"/>
</dbReference>
<dbReference type="InterPro" id="IPR011009">
    <property type="entry name" value="Kinase-like_dom_sf"/>
</dbReference>
<dbReference type="PROSITE" id="PS00107">
    <property type="entry name" value="PROTEIN_KINASE_ATP"/>
    <property type="match status" value="1"/>
</dbReference>
<keyword evidence="7" id="KW-0808">Transferase</keyword>
<organism evidence="7 8">
    <name type="scientific">Porphyridium purpureum</name>
    <name type="common">Red alga</name>
    <name type="synonym">Porphyridium cruentum</name>
    <dbReference type="NCBI Taxonomy" id="35688"/>
    <lineage>
        <taxon>Eukaryota</taxon>
        <taxon>Rhodophyta</taxon>
        <taxon>Bangiophyceae</taxon>
        <taxon>Porphyridiales</taxon>
        <taxon>Porphyridiaceae</taxon>
        <taxon>Porphyridium</taxon>
    </lineage>
</organism>
<feature type="domain" description="PH" evidence="5">
    <location>
        <begin position="54"/>
        <end position="144"/>
    </location>
</feature>
<feature type="binding site" evidence="3">
    <location>
        <position position="180"/>
    </location>
    <ligand>
        <name>ATP</name>
        <dbReference type="ChEBI" id="CHEBI:30616"/>
    </ligand>
</feature>
<gene>
    <name evidence="7" type="ORF">FVE85_2615</name>
</gene>
<dbReference type="AlphaFoldDB" id="A0A5J4YUJ5"/>
<evidence type="ECO:0000256" key="4">
    <source>
        <dbReference type="RuleBase" id="RU000304"/>
    </source>
</evidence>
<dbReference type="SUPFAM" id="SSF56112">
    <property type="entry name" value="Protein kinase-like (PK-like)"/>
    <property type="match status" value="1"/>
</dbReference>
<sequence>MPRDGCLFSFSDRLRALYVPGVGQLHFFFATIAGRVRASVRYSAASSMLRHGEPSGTQGWLYKEGRVLRSKHRRFLRLKGTILSNHHAENAPATWEVSVLDCPVRAGAKHNELVIQLPSRRVSLFAENDREFNRWVQALKTASSRSIDDFYRVGELLGEGAFAEVREAFDRDTGEKFAIKTINKAGLDDAQKDGLLREMNIMKSACHPNIVNTYDVFDQKNYLHIVLEFMAGGELFDLISASGAFPEKQAAHAAQGILRGVAYLHAHGIVHGDIKPENVLCKARAWPLQVKLADFGLASFVGEDGVLLPNPNVQRPTGTVGYIAPEIVRRQPYGPPADMWACGVILYIMLSGKAPFYGADDDQVSEMVERHELHFPDDPWRRISDSAQSLVRGLLQASPAKRLSAVGALQHAWFATFSAEVARTASGASGLMPSADERDLAATTPSRANLARRRFRTAVLGIASLIRWRVLSV</sequence>
<keyword evidence="2 3" id="KW-0067">ATP-binding</keyword>
<dbReference type="Pfam" id="PF00069">
    <property type="entry name" value="Pkinase"/>
    <property type="match status" value="1"/>
</dbReference>
<accession>A0A5J4YUJ5</accession>
<dbReference type="SMART" id="SM00233">
    <property type="entry name" value="PH"/>
    <property type="match status" value="1"/>
</dbReference>
<dbReference type="EMBL" id="VRMN01000004">
    <property type="protein sequence ID" value="KAA8494374.1"/>
    <property type="molecule type" value="Genomic_DNA"/>
</dbReference>
<dbReference type="InterPro" id="IPR008271">
    <property type="entry name" value="Ser/Thr_kinase_AS"/>
</dbReference>
<protein>
    <submittedName>
        <fullName evidence="7">Putative myosin light chain kinase</fullName>
    </submittedName>
</protein>
<dbReference type="PANTHER" id="PTHR24347">
    <property type="entry name" value="SERINE/THREONINE-PROTEIN KINASE"/>
    <property type="match status" value="1"/>
</dbReference>
<dbReference type="InterPro" id="IPR017441">
    <property type="entry name" value="Protein_kinase_ATP_BS"/>
</dbReference>
<keyword evidence="8" id="KW-1185">Reference proteome</keyword>
<dbReference type="InterPro" id="IPR001849">
    <property type="entry name" value="PH_domain"/>
</dbReference>
<dbReference type="SMART" id="SM00220">
    <property type="entry name" value="S_TKc"/>
    <property type="match status" value="1"/>
</dbReference>
<dbReference type="OrthoDB" id="1433at2759"/>
<dbReference type="CDD" id="cd05117">
    <property type="entry name" value="STKc_CAMK"/>
    <property type="match status" value="1"/>
</dbReference>
<dbReference type="GO" id="GO:0005524">
    <property type="term" value="F:ATP binding"/>
    <property type="evidence" value="ECO:0007669"/>
    <property type="project" value="UniProtKB-UniRule"/>
</dbReference>
<evidence type="ECO:0000256" key="3">
    <source>
        <dbReference type="PROSITE-ProRule" id="PRU10141"/>
    </source>
</evidence>
<evidence type="ECO:0000256" key="1">
    <source>
        <dbReference type="ARBA" id="ARBA00022741"/>
    </source>
</evidence>
<dbReference type="PROSITE" id="PS50011">
    <property type="entry name" value="PROTEIN_KINASE_DOM"/>
    <property type="match status" value="1"/>
</dbReference>
<dbReference type="Gene3D" id="3.30.200.20">
    <property type="entry name" value="Phosphorylase Kinase, domain 1"/>
    <property type="match status" value="1"/>
</dbReference>
<evidence type="ECO:0000256" key="2">
    <source>
        <dbReference type="ARBA" id="ARBA00022840"/>
    </source>
</evidence>
<name>A0A5J4YUJ5_PORPP</name>
<keyword evidence="4" id="KW-0723">Serine/threonine-protein kinase</keyword>
<dbReference type="SUPFAM" id="SSF50729">
    <property type="entry name" value="PH domain-like"/>
    <property type="match status" value="1"/>
</dbReference>
<dbReference type="Proteomes" id="UP000324585">
    <property type="component" value="Unassembled WGS sequence"/>
</dbReference>
<evidence type="ECO:0000313" key="7">
    <source>
        <dbReference type="EMBL" id="KAA8494374.1"/>
    </source>
</evidence>
<dbReference type="PROSITE" id="PS50003">
    <property type="entry name" value="PH_DOMAIN"/>
    <property type="match status" value="1"/>
</dbReference>
<comment type="caution">
    <text evidence="7">The sequence shown here is derived from an EMBL/GenBank/DDBJ whole genome shotgun (WGS) entry which is preliminary data.</text>
</comment>
<dbReference type="InterPro" id="IPR000719">
    <property type="entry name" value="Prot_kinase_dom"/>
</dbReference>
<comment type="similarity">
    <text evidence="4">Belongs to the protein kinase superfamily.</text>
</comment>
<evidence type="ECO:0000259" key="5">
    <source>
        <dbReference type="PROSITE" id="PS50003"/>
    </source>
</evidence>
<dbReference type="FunFam" id="1.10.510.10:FF:000571">
    <property type="entry name" value="Maternal embryonic leucine zipper kinase"/>
    <property type="match status" value="1"/>
</dbReference>
<dbReference type="GO" id="GO:0004674">
    <property type="term" value="F:protein serine/threonine kinase activity"/>
    <property type="evidence" value="ECO:0007669"/>
    <property type="project" value="UniProtKB-KW"/>
</dbReference>
<reference evidence="8" key="1">
    <citation type="journal article" date="2019" name="Nat. Commun.">
        <title>Expansion of phycobilisome linker gene families in mesophilic red algae.</title>
        <authorList>
            <person name="Lee J."/>
            <person name="Kim D."/>
            <person name="Bhattacharya D."/>
            <person name="Yoon H.S."/>
        </authorList>
    </citation>
    <scope>NUCLEOTIDE SEQUENCE [LARGE SCALE GENOMIC DNA]</scope>
    <source>
        <strain evidence="8">CCMP 1328</strain>
    </source>
</reference>
<dbReference type="PROSITE" id="PS00108">
    <property type="entry name" value="PROTEIN_KINASE_ST"/>
    <property type="match status" value="1"/>
</dbReference>
<feature type="domain" description="Protein kinase" evidence="6">
    <location>
        <begin position="151"/>
        <end position="414"/>
    </location>
</feature>
<evidence type="ECO:0000313" key="8">
    <source>
        <dbReference type="Proteomes" id="UP000324585"/>
    </source>
</evidence>
<evidence type="ECO:0000259" key="6">
    <source>
        <dbReference type="PROSITE" id="PS50011"/>
    </source>
</evidence>